<dbReference type="Proteomes" id="UP000034140">
    <property type="component" value="Unassembled WGS sequence"/>
</dbReference>
<dbReference type="InterPro" id="IPR043519">
    <property type="entry name" value="NT_sf"/>
</dbReference>
<accession>A0A0G0GM87</accession>
<name>A0A0G0GM87_9BACT</name>
<sequence>MESKAQQLCNKLIEVFSKEQEVWKIEIWGKIVEGISDSFSDVDIRIISKDPYLTQRKVHRIIEKEISLIRQTFPFISNENKFTEMIMLMDYSPYQKIDMSIERDGFGVPFSPIITAFHNDSAEGLDRDCKVYDIKKTVGYDLMNVLFGIPRTTKNFFRKDFDIYRRWESLTDALLIILNEKYMSWQLVNEEERVRAHVAKVLYKRMTKEDILKLKKVFPSDGMVDISESYINALNLYLEIAHQKAKAQNIIFDEEFIKYIVNFAKKEVRRFKQ</sequence>
<proteinExistence type="predicted"/>
<dbReference type="AlphaFoldDB" id="A0A0G0GM87"/>
<evidence type="ECO:0000313" key="1">
    <source>
        <dbReference type="EMBL" id="KKP92732.1"/>
    </source>
</evidence>
<dbReference type="EMBL" id="LBRE01000006">
    <property type="protein sequence ID" value="KKP92732.1"/>
    <property type="molecule type" value="Genomic_DNA"/>
</dbReference>
<comment type="caution">
    <text evidence="1">The sequence shown here is derived from an EMBL/GenBank/DDBJ whole genome shotgun (WGS) entry which is preliminary data.</text>
</comment>
<reference evidence="1 2" key="1">
    <citation type="journal article" date="2015" name="Nature">
        <title>rRNA introns, odd ribosomes, and small enigmatic genomes across a large radiation of phyla.</title>
        <authorList>
            <person name="Brown C.T."/>
            <person name="Hug L.A."/>
            <person name="Thomas B.C."/>
            <person name="Sharon I."/>
            <person name="Castelle C.J."/>
            <person name="Singh A."/>
            <person name="Wilkins M.J."/>
            <person name="Williams K.H."/>
            <person name="Banfield J.F."/>
        </authorList>
    </citation>
    <scope>NUCLEOTIDE SEQUENCE [LARGE SCALE GENOMIC DNA]</scope>
</reference>
<gene>
    <name evidence="1" type="ORF">UR96_C0006G0008</name>
</gene>
<dbReference type="SUPFAM" id="SSF81301">
    <property type="entry name" value="Nucleotidyltransferase"/>
    <property type="match status" value="1"/>
</dbReference>
<protein>
    <recommendedName>
        <fullName evidence="3">Polymerase nucleotidyl transferase domain-containing protein</fullName>
    </recommendedName>
</protein>
<organism evidence="1 2">
    <name type="scientific">candidate division WS6 bacterium GW2011_GWC1_36_11</name>
    <dbReference type="NCBI Taxonomy" id="1619090"/>
    <lineage>
        <taxon>Bacteria</taxon>
        <taxon>Candidatus Dojkabacteria</taxon>
    </lineage>
</organism>
<evidence type="ECO:0008006" key="3">
    <source>
        <dbReference type="Google" id="ProtNLM"/>
    </source>
</evidence>
<evidence type="ECO:0000313" key="2">
    <source>
        <dbReference type="Proteomes" id="UP000034140"/>
    </source>
</evidence>